<evidence type="ECO:0000256" key="1">
    <source>
        <dbReference type="SAM" id="MobiDB-lite"/>
    </source>
</evidence>
<accession>A0A940STF9</accession>
<protein>
    <submittedName>
        <fullName evidence="4">LPXTG cell wall anchor domain-containing protein</fullName>
    </submittedName>
</protein>
<feature type="transmembrane region" description="Helical" evidence="2">
    <location>
        <begin position="306"/>
        <end position="324"/>
    </location>
</feature>
<keyword evidence="5" id="KW-1185">Reference proteome</keyword>
<keyword evidence="2" id="KW-1133">Transmembrane helix</keyword>
<sequence length="333" mass="36709">MKRRLVRSVKVMMMLGLLLGMSQTGWAEESVVPAEKTVATTETSSTEAVQESTESSTTASQSESVPESSISKDEVQTIEDDVDALIKDQLGEKTGDEIQLDQEYSASNIRKYLLEADYGISKEALDKYTDAQLEDTMTLFERYNYDVIGMDFGAYVRLLNTLYVDKTVSIENALAQLSYNPGSFNSFAEMIPQVDKLQAYLKALYPSTSSFFAGKEMSNDELIATLTHLDGFERQVKEEGRTLVAGRIAYILNADAYGMTTDPTNSATSDSQKAGESEVPADTSKDEDKQGGFLKLPQTGEEKAKWAVSILGLVVVVVVVIYVARRNKVSKHK</sequence>
<organism evidence="4 5">
    <name type="scientific">Vagococcus allomyrinae</name>
    <dbReference type="NCBI Taxonomy" id="2794353"/>
    <lineage>
        <taxon>Bacteria</taxon>
        <taxon>Bacillati</taxon>
        <taxon>Bacillota</taxon>
        <taxon>Bacilli</taxon>
        <taxon>Lactobacillales</taxon>
        <taxon>Enterococcaceae</taxon>
        <taxon>Vagococcus</taxon>
    </lineage>
</organism>
<dbReference type="Proteomes" id="UP000674938">
    <property type="component" value="Unassembled WGS sequence"/>
</dbReference>
<keyword evidence="2" id="KW-0812">Transmembrane</keyword>
<keyword evidence="3" id="KW-0732">Signal</keyword>
<dbReference type="AlphaFoldDB" id="A0A940STF9"/>
<name>A0A940STF9_9ENTE</name>
<keyword evidence="2" id="KW-0472">Membrane</keyword>
<evidence type="ECO:0000313" key="5">
    <source>
        <dbReference type="Proteomes" id="UP000674938"/>
    </source>
</evidence>
<proteinExistence type="predicted"/>
<gene>
    <name evidence="4" type="ORF">I6N95_01355</name>
</gene>
<dbReference type="RefSeq" id="WP_209524540.1">
    <property type="nucleotide sequence ID" value="NZ_JAEEGA010000001.1"/>
</dbReference>
<feature type="compositionally biased region" description="Low complexity" evidence="1">
    <location>
        <begin position="37"/>
        <end position="69"/>
    </location>
</feature>
<reference evidence="4" key="1">
    <citation type="submission" date="2020-12" db="EMBL/GenBank/DDBJ databases">
        <title>Vagococcus allomyrinae sp. nov. and Enterococcus lavae sp. nov., isolated from the larvae of Allomyrina dichotoma.</title>
        <authorList>
            <person name="Lee S.D."/>
        </authorList>
    </citation>
    <scope>NUCLEOTIDE SEQUENCE</scope>
    <source>
        <strain evidence="4">BWB3-3</strain>
    </source>
</reference>
<feature type="chain" id="PRO_5037207798" evidence="3">
    <location>
        <begin position="28"/>
        <end position="333"/>
    </location>
</feature>
<feature type="region of interest" description="Disordered" evidence="1">
    <location>
        <begin position="37"/>
        <end position="74"/>
    </location>
</feature>
<feature type="region of interest" description="Disordered" evidence="1">
    <location>
        <begin position="262"/>
        <end position="294"/>
    </location>
</feature>
<evidence type="ECO:0000256" key="2">
    <source>
        <dbReference type="SAM" id="Phobius"/>
    </source>
</evidence>
<dbReference type="NCBIfam" id="TIGR01167">
    <property type="entry name" value="LPXTG_anchor"/>
    <property type="match status" value="1"/>
</dbReference>
<dbReference type="EMBL" id="JAEEGA010000001">
    <property type="protein sequence ID" value="MBP1039644.1"/>
    <property type="molecule type" value="Genomic_DNA"/>
</dbReference>
<feature type="signal peptide" evidence="3">
    <location>
        <begin position="1"/>
        <end position="27"/>
    </location>
</feature>
<comment type="caution">
    <text evidence="4">The sequence shown here is derived from an EMBL/GenBank/DDBJ whole genome shotgun (WGS) entry which is preliminary data.</text>
</comment>
<evidence type="ECO:0000313" key="4">
    <source>
        <dbReference type="EMBL" id="MBP1039644.1"/>
    </source>
</evidence>
<evidence type="ECO:0000256" key="3">
    <source>
        <dbReference type="SAM" id="SignalP"/>
    </source>
</evidence>
<feature type="compositionally biased region" description="Polar residues" evidence="1">
    <location>
        <begin position="262"/>
        <end position="274"/>
    </location>
</feature>